<dbReference type="AlphaFoldDB" id="A0A553N455"/>
<reference evidence="1 2" key="1">
    <citation type="journal article" date="2019" name="Sci. Data">
        <title>Hybrid genome assembly and annotation of Danionella translucida.</title>
        <authorList>
            <person name="Kadobianskyi M."/>
            <person name="Schulze L."/>
            <person name="Schuelke M."/>
            <person name="Judkewitz B."/>
        </authorList>
    </citation>
    <scope>NUCLEOTIDE SEQUENCE [LARGE SCALE GENOMIC DNA]</scope>
    <source>
        <strain evidence="1 2">Bolton</strain>
    </source>
</reference>
<sequence length="161" mass="18219">MWILHKVQTETESLPAQKNQFIDKNKDEISAKTSILSKLHSNILTPDKIPDFFLPPKLTKCSILVDSQSLDEERNALNSTKASLTRPCTDPALKAKSVFSKLKPIPYSLNCFESGFTESPNTRRKESLFHSAFTSYTLERITMKTSSPYSSSSYTPPPMRR</sequence>
<keyword evidence="2" id="KW-1185">Reference proteome</keyword>
<evidence type="ECO:0000313" key="1">
    <source>
        <dbReference type="EMBL" id="TRY60193.1"/>
    </source>
</evidence>
<evidence type="ECO:0000313" key="2">
    <source>
        <dbReference type="Proteomes" id="UP000316079"/>
    </source>
</evidence>
<dbReference type="PANTHER" id="PTHR46291">
    <property type="entry name" value="C2 DOMAIN-CONTAINING PROTEIN"/>
    <property type="match status" value="1"/>
</dbReference>
<dbReference type="Proteomes" id="UP000316079">
    <property type="component" value="Unassembled WGS sequence"/>
</dbReference>
<accession>A0A553N455</accession>
<dbReference type="OrthoDB" id="9947256at2759"/>
<name>A0A553N455_9TELE</name>
<comment type="caution">
    <text evidence="1">The sequence shown here is derived from an EMBL/GenBank/DDBJ whole genome shotgun (WGS) entry which is preliminary data.</text>
</comment>
<dbReference type="EMBL" id="SRMA01027074">
    <property type="protein sequence ID" value="TRY60193.1"/>
    <property type="molecule type" value="Genomic_DNA"/>
</dbReference>
<dbReference type="InterPro" id="IPR043549">
    <property type="entry name" value="C2C4C/C2C4D"/>
</dbReference>
<proteinExistence type="predicted"/>
<dbReference type="PANTHER" id="PTHR46291:SF9">
    <property type="entry name" value="C2 CALCIUM-DEPENDENT DOMAIN-CONTAINING PROTEIN 4C-LIKE"/>
    <property type="match status" value="1"/>
</dbReference>
<organism evidence="1 2">
    <name type="scientific">Danionella cerebrum</name>
    <dbReference type="NCBI Taxonomy" id="2873325"/>
    <lineage>
        <taxon>Eukaryota</taxon>
        <taxon>Metazoa</taxon>
        <taxon>Chordata</taxon>
        <taxon>Craniata</taxon>
        <taxon>Vertebrata</taxon>
        <taxon>Euteleostomi</taxon>
        <taxon>Actinopterygii</taxon>
        <taxon>Neopterygii</taxon>
        <taxon>Teleostei</taxon>
        <taxon>Ostariophysi</taxon>
        <taxon>Cypriniformes</taxon>
        <taxon>Danionidae</taxon>
        <taxon>Danioninae</taxon>
        <taxon>Danionella</taxon>
    </lineage>
</organism>
<protein>
    <submittedName>
        <fullName evidence="1">Uncharacterized protein</fullName>
    </submittedName>
</protein>
<dbReference type="STRING" id="623744.A0A553N455"/>
<gene>
    <name evidence="1" type="ORF">DNTS_003803</name>
</gene>